<dbReference type="OrthoDB" id="66510at2759"/>
<dbReference type="Pfam" id="PF10259">
    <property type="entry name" value="Rogdi_lz"/>
    <property type="match status" value="1"/>
</dbReference>
<dbReference type="PANTHER" id="PTHR13618:SF1">
    <property type="entry name" value="PROTEIN ROGDI HOMOLOG"/>
    <property type="match status" value="1"/>
</dbReference>
<evidence type="ECO:0000313" key="2">
    <source>
        <dbReference type="Proteomes" id="UP000187013"/>
    </source>
</evidence>
<name>A0A1Q3ABJ7_ZYGRO</name>
<dbReference type="Proteomes" id="UP000187013">
    <property type="component" value="Unassembled WGS sequence"/>
</dbReference>
<evidence type="ECO:0008006" key="3">
    <source>
        <dbReference type="Google" id="ProtNLM"/>
    </source>
</evidence>
<gene>
    <name evidence="1" type="ORF">ZYGR_0AI01950</name>
</gene>
<accession>A0A1Q3ABJ7</accession>
<dbReference type="InterPro" id="IPR028241">
    <property type="entry name" value="RAVE2/Rogdi"/>
</dbReference>
<protein>
    <recommendedName>
        <fullName evidence="3">Regulator of V-ATPase in vacuolar membrane protein 2</fullName>
    </recommendedName>
</protein>
<dbReference type="EMBL" id="BDGX01000035">
    <property type="protein sequence ID" value="GAV52913.1"/>
    <property type="molecule type" value="Genomic_DNA"/>
</dbReference>
<proteinExistence type="predicted"/>
<sequence>MTAEVYPNDYFGGVNNRDAGQDKITERNWLIEEIIKPELPNIIDNVERCLDMLQSDQVFKVPISSGGSEYGNTPSVKGLVARQAGQLVDFQALVKFPEFHKGRPIVFKKHPESQFPLQQIEELISNLKTVLNQLEELEVTKDSETFINSVGNILQLLTKSINLLQNPPRNLSFPDSNNYAMKQLFQDHESLCESAHHEIGLEIVLFKNELCVDFRNLMKVTKKPWCDIDAHTGKSFSDKVKDQLTQDRSKTVSDILRENGVHIEQPTFINNIMSSFNTQWTTLPQAQYFLNRCVTFNNNVVIEIGKVALTTSDPFLISTSSKLNALENSVSNYYTNLKL</sequence>
<dbReference type="AlphaFoldDB" id="A0A1Q3ABJ7"/>
<comment type="caution">
    <text evidence="1">The sequence shown here is derived from an EMBL/GenBank/DDBJ whole genome shotgun (WGS) entry which is preliminary data.</text>
</comment>
<organism evidence="1 2">
    <name type="scientific">Zygosaccharomyces rouxii</name>
    <dbReference type="NCBI Taxonomy" id="4956"/>
    <lineage>
        <taxon>Eukaryota</taxon>
        <taxon>Fungi</taxon>
        <taxon>Dikarya</taxon>
        <taxon>Ascomycota</taxon>
        <taxon>Saccharomycotina</taxon>
        <taxon>Saccharomycetes</taxon>
        <taxon>Saccharomycetales</taxon>
        <taxon>Saccharomycetaceae</taxon>
        <taxon>Zygosaccharomyces</taxon>
    </lineage>
</organism>
<dbReference type="GO" id="GO:0043291">
    <property type="term" value="C:RAVE complex"/>
    <property type="evidence" value="ECO:0007669"/>
    <property type="project" value="TreeGrafter"/>
</dbReference>
<evidence type="ECO:0000313" key="1">
    <source>
        <dbReference type="EMBL" id="GAV52913.1"/>
    </source>
</evidence>
<dbReference type="PANTHER" id="PTHR13618">
    <property type="entry name" value="LEUCINE ZIPPER CONTAINING TRANSCRIPTION FACTOR LZF1"/>
    <property type="match status" value="1"/>
</dbReference>
<reference evidence="1 2" key="1">
    <citation type="submission" date="2016-08" db="EMBL/GenBank/DDBJ databases">
        <title>Draft genome sequence of allopolyploid Zygosaccharomyces rouxii.</title>
        <authorList>
            <person name="Watanabe J."/>
            <person name="Uehara K."/>
            <person name="Mogi Y."/>
            <person name="Tsukioka Y."/>
        </authorList>
    </citation>
    <scope>NUCLEOTIDE SEQUENCE [LARGE SCALE GENOMIC DNA]</scope>
    <source>
        <strain evidence="1 2">NBRC 110957</strain>
    </source>
</reference>